<organism evidence="1 2">
    <name type="scientific">Pseudonocardia xishanensis</name>
    <dbReference type="NCBI Taxonomy" id="630995"/>
    <lineage>
        <taxon>Bacteria</taxon>
        <taxon>Bacillati</taxon>
        <taxon>Actinomycetota</taxon>
        <taxon>Actinomycetes</taxon>
        <taxon>Pseudonocardiales</taxon>
        <taxon>Pseudonocardiaceae</taxon>
        <taxon>Pseudonocardia</taxon>
    </lineage>
</organism>
<accession>A0ABP8RVQ9</accession>
<reference evidence="2" key="1">
    <citation type="journal article" date="2019" name="Int. J. Syst. Evol. Microbiol.">
        <title>The Global Catalogue of Microorganisms (GCM) 10K type strain sequencing project: providing services to taxonomists for standard genome sequencing and annotation.</title>
        <authorList>
            <consortium name="The Broad Institute Genomics Platform"/>
            <consortium name="The Broad Institute Genome Sequencing Center for Infectious Disease"/>
            <person name="Wu L."/>
            <person name="Ma J."/>
        </authorList>
    </citation>
    <scope>NUCLEOTIDE SEQUENCE [LARGE SCALE GENOMIC DNA]</scope>
    <source>
        <strain evidence="2">JCM 17906</strain>
    </source>
</reference>
<evidence type="ECO:0000313" key="1">
    <source>
        <dbReference type="EMBL" id="GAA4549627.1"/>
    </source>
</evidence>
<protein>
    <submittedName>
        <fullName evidence="1">Uncharacterized protein</fullName>
    </submittedName>
</protein>
<dbReference type="Proteomes" id="UP001501598">
    <property type="component" value="Unassembled WGS sequence"/>
</dbReference>
<gene>
    <name evidence="1" type="ORF">GCM10023175_38020</name>
</gene>
<evidence type="ECO:0000313" key="2">
    <source>
        <dbReference type="Proteomes" id="UP001501598"/>
    </source>
</evidence>
<dbReference type="EMBL" id="BAABGT010000053">
    <property type="protein sequence ID" value="GAA4549627.1"/>
    <property type="molecule type" value="Genomic_DNA"/>
</dbReference>
<keyword evidence="2" id="KW-1185">Reference proteome</keyword>
<comment type="caution">
    <text evidence="1">The sequence shown here is derived from an EMBL/GenBank/DDBJ whole genome shotgun (WGS) entry which is preliminary data.</text>
</comment>
<sequence>MTRGDQRGELAATLFAGQVDLRGPAAAGTAQAVVGRFVAGRLGLLLRTASGSGGVLVGAVDRGVDRDVPAVAGSRILAVRLRGPVRSGRDGLAARR</sequence>
<proteinExistence type="predicted"/>
<name>A0ABP8RVQ9_9PSEU</name>